<organism evidence="5">
    <name type="scientific">Lichtheimia ramosa</name>
    <dbReference type="NCBI Taxonomy" id="688394"/>
    <lineage>
        <taxon>Eukaryota</taxon>
        <taxon>Fungi</taxon>
        <taxon>Fungi incertae sedis</taxon>
        <taxon>Mucoromycota</taxon>
        <taxon>Mucoromycotina</taxon>
        <taxon>Mucoromycetes</taxon>
        <taxon>Mucorales</taxon>
        <taxon>Lichtheimiaceae</taxon>
        <taxon>Lichtheimia</taxon>
    </lineage>
</organism>
<protein>
    <recommendedName>
        <fullName evidence="4">J domain-containing protein</fullName>
    </recommendedName>
</protein>
<dbReference type="PRINTS" id="PR00625">
    <property type="entry name" value="JDOMAIN"/>
</dbReference>
<dbReference type="SMART" id="SM00271">
    <property type="entry name" value="DnaJ"/>
    <property type="match status" value="1"/>
</dbReference>
<dbReference type="SUPFAM" id="SSF46565">
    <property type="entry name" value="Chaperone J-domain"/>
    <property type="match status" value="1"/>
</dbReference>
<dbReference type="OrthoDB" id="10250354at2759"/>
<dbReference type="GO" id="GO:0051087">
    <property type="term" value="F:protein-folding chaperone binding"/>
    <property type="evidence" value="ECO:0007669"/>
    <property type="project" value="TreeGrafter"/>
</dbReference>
<keyword evidence="3" id="KW-0812">Transmembrane</keyword>
<dbReference type="GO" id="GO:0051787">
    <property type="term" value="F:misfolded protein binding"/>
    <property type="evidence" value="ECO:0007669"/>
    <property type="project" value="TreeGrafter"/>
</dbReference>
<dbReference type="PROSITE" id="PS00636">
    <property type="entry name" value="DNAJ_1"/>
    <property type="match status" value="1"/>
</dbReference>
<dbReference type="InterPro" id="IPR036869">
    <property type="entry name" value="J_dom_sf"/>
</dbReference>
<evidence type="ECO:0000256" key="2">
    <source>
        <dbReference type="SAM" id="MobiDB-lite"/>
    </source>
</evidence>
<dbReference type="PANTHER" id="PTHR44360">
    <property type="entry name" value="DNAJ HOMOLOG SUBFAMILY B MEMBER 9"/>
    <property type="match status" value="1"/>
</dbReference>
<gene>
    <name evidence="5" type="ORF">LRAMOSA02460</name>
</gene>
<name>A0A077WRR1_9FUNG</name>
<reference evidence="5" key="1">
    <citation type="journal article" date="2014" name="Genome Announc.">
        <title>De novo whole-genome sequence and genome annotation of Lichtheimia ramosa.</title>
        <authorList>
            <person name="Linde J."/>
            <person name="Schwartze V."/>
            <person name="Binder U."/>
            <person name="Lass-Florl C."/>
            <person name="Voigt K."/>
            <person name="Horn F."/>
        </authorList>
    </citation>
    <scope>NUCLEOTIDE SEQUENCE</scope>
    <source>
        <strain evidence="5">JMRC FSU:6197</strain>
    </source>
</reference>
<accession>A0A077WRR1</accession>
<dbReference type="InterPro" id="IPR018253">
    <property type="entry name" value="DnaJ_domain_CS"/>
</dbReference>
<dbReference type="Pfam" id="PF00226">
    <property type="entry name" value="DnaJ"/>
    <property type="match status" value="1"/>
</dbReference>
<keyword evidence="3" id="KW-1133">Transmembrane helix</keyword>
<dbReference type="PROSITE" id="PS50076">
    <property type="entry name" value="DNAJ_2"/>
    <property type="match status" value="1"/>
</dbReference>
<evidence type="ECO:0000256" key="3">
    <source>
        <dbReference type="SAM" id="Phobius"/>
    </source>
</evidence>
<feature type="domain" description="J" evidence="4">
    <location>
        <begin position="16"/>
        <end position="78"/>
    </location>
</feature>
<sequence>MPRYYSATPHLNNKRTPFQVLSLPENASTADVKKRYYELAKTLHPDKPTGNVEEFRQVARAYELLSDPGKRSMYMRTGLGWDIAVPSSSSWGDPWATKPGQRPASYTNAYWAAQDDIRYKGGPWSSHDKPRYMSNRTFFSIVAGLALVVGVAHFAHVLGSHSSFISAADRHHLRTSQDLERARTEAQLFGNQRAVERMLENRMKHFRDDNDTSHSSSHGSSSSGSSGNNQ</sequence>
<feature type="transmembrane region" description="Helical" evidence="3">
    <location>
        <begin position="138"/>
        <end position="158"/>
    </location>
</feature>
<proteinExistence type="predicted"/>
<dbReference type="PANTHER" id="PTHR44360:SF1">
    <property type="entry name" value="DNAJ HOMOLOG SUBFAMILY B MEMBER 9"/>
    <property type="match status" value="1"/>
</dbReference>
<feature type="region of interest" description="Disordered" evidence="2">
    <location>
        <begin position="207"/>
        <end position="230"/>
    </location>
</feature>
<feature type="compositionally biased region" description="Low complexity" evidence="2">
    <location>
        <begin position="213"/>
        <end position="230"/>
    </location>
</feature>
<keyword evidence="3" id="KW-0472">Membrane</keyword>
<dbReference type="AlphaFoldDB" id="A0A077WRR1"/>
<evidence type="ECO:0000256" key="1">
    <source>
        <dbReference type="ARBA" id="ARBA00023186"/>
    </source>
</evidence>
<dbReference type="InterPro" id="IPR001623">
    <property type="entry name" value="DnaJ_domain"/>
</dbReference>
<dbReference type="CDD" id="cd06257">
    <property type="entry name" value="DnaJ"/>
    <property type="match status" value="1"/>
</dbReference>
<dbReference type="Gene3D" id="1.10.287.110">
    <property type="entry name" value="DnaJ domain"/>
    <property type="match status" value="1"/>
</dbReference>
<dbReference type="GO" id="GO:0005783">
    <property type="term" value="C:endoplasmic reticulum"/>
    <property type="evidence" value="ECO:0007669"/>
    <property type="project" value="TreeGrafter"/>
</dbReference>
<evidence type="ECO:0000313" key="5">
    <source>
        <dbReference type="EMBL" id="CDS09783.1"/>
    </source>
</evidence>
<evidence type="ECO:0000259" key="4">
    <source>
        <dbReference type="PROSITE" id="PS50076"/>
    </source>
</evidence>
<dbReference type="EMBL" id="LK023335">
    <property type="protein sequence ID" value="CDS09783.1"/>
    <property type="molecule type" value="Genomic_DNA"/>
</dbReference>
<dbReference type="InterPro" id="IPR051948">
    <property type="entry name" value="Hsp70_co-chaperone_J-domain"/>
</dbReference>
<dbReference type="GO" id="GO:0036503">
    <property type="term" value="P:ERAD pathway"/>
    <property type="evidence" value="ECO:0007669"/>
    <property type="project" value="TreeGrafter"/>
</dbReference>
<keyword evidence="1" id="KW-0143">Chaperone</keyword>